<evidence type="ECO:0000259" key="5">
    <source>
        <dbReference type="Pfam" id="PF12849"/>
    </source>
</evidence>
<feature type="domain" description="PBP" evidence="5">
    <location>
        <begin position="45"/>
        <end position="301"/>
    </location>
</feature>
<comment type="caution">
    <text evidence="6">The sequence shown here is derived from an EMBL/GenBank/DDBJ whole genome shotgun (WGS) entry which is preliminary data.</text>
</comment>
<dbReference type="InterPro" id="IPR050811">
    <property type="entry name" value="Phosphate_ABC_transporter"/>
</dbReference>
<dbReference type="InterPro" id="IPR024370">
    <property type="entry name" value="PBP_domain"/>
</dbReference>
<dbReference type="Pfam" id="PF12849">
    <property type="entry name" value="PBP_like_2"/>
    <property type="match status" value="1"/>
</dbReference>
<dbReference type="PROSITE" id="PS51257">
    <property type="entry name" value="PROKAR_LIPOPROTEIN"/>
    <property type="match status" value="1"/>
</dbReference>
<keyword evidence="4" id="KW-0592">Phosphate transport</keyword>
<keyword evidence="3" id="KW-0732">Signal</keyword>
<dbReference type="SUPFAM" id="SSF53850">
    <property type="entry name" value="Periplasmic binding protein-like II"/>
    <property type="match status" value="1"/>
</dbReference>
<dbReference type="GO" id="GO:0006817">
    <property type="term" value="P:phosphate ion transport"/>
    <property type="evidence" value="ECO:0007669"/>
    <property type="project" value="UniProtKB-UniRule"/>
</dbReference>
<organism evidence="6">
    <name type="scientific">Oscillatoriales cyanobacterium SpSt-418</name>
    <dbReference type="NCBI Taxonomy" id="2282169"/>
    <lineage>
        <taxon>Bacteria</taxon>
        <taxon>Bacillati</taxon>
        <taxon>Cyanobacteriota</taxon>
        <taxon>Cyanophyceae</taxon>
        <taxon>Oscillatoriophycideae</taxon>
        <taxon>Oscillatoriales</taxon>
    </lineage>
</organism>
<protein>
    <recommendedName>
        <fullName evidence="4">Phosphate-binding protein</fullName>
    </recommendedName>
</protein>
<accession>A0A7C3KGC1</accession>
<comment type="function">
    <text evidence="4">Involved in the system for phosphate transport across the cytoplasmic membrane.</text>
</comment>
<gene>
    <name evidence="6" type="ORF">ENR64_16325</name>
</gene>
<evidence type="ECO:0000256" key="2">
    <source>
        <dbReference type="ARBA" id="ARBA00022448"/>
    </source>
</evidence>
<evidence type="ECO:0000256" key="1">
    <source>
        <dbReference type="ARBA" id="ARBA00008725"/>
    </source>
</evidence>
<comment type="similarity">
    <text evidence="1 4">Belongs to the PstS family.</text>
</comment>
<sequence length="368" mass="40204">MDLGSLKRLFISVTVLGLGACSVEETSTPDAASPPVTEPVVASTKVPPSGTIIIDGSSTVYPITNLAASEFRKTSEGEKVQIDVKFSGTSAGFRKFCAADSDISGASRPILVKEIEACNQAGVRFIELPVAFDALTLAVNPKNTWASSLSLADLKKIWEPAAQGKITTWKQVRADFPNVPLKLFGAGKDSGTFDYFNEVVSGDPKTSRTDYVSSEDDNELVAGIEKEPNALGYIPFAYYETNESRLKVIGIDNGKGAVLPTRETVENAKYQPFSRPLFIYVNAVSAQTKPEVKAFVEYYLKNAKQLATNVQYIPLPEEGYRLARNQFHRLEVGTVFEGVAQPEVTIQDLLRRQTVFQLTADQAQQTKQ</sequence>
<keyword evidence="2 4" id="KW-0813">Transport</keyword>
<dbReference type="Gene3D" id="3.40.190.10">
    <property type="entry name" value="Periplasmic binding protein-like II"/>
    <property type="match status" value="2"/>
</dbReference>
<name>A0A7C3KGC1_9CYAN</name>
<dbReference type="PANTHER" id="PTHR30570:SF1">
    <property type="entry name" value="PHOSPHATE-BINDING PROTEIN PSTS"/>
    <property type="match status" value="1"/>
</dbReference>
<dbReference type="GO" id="GO:0042301">
    <property type="term" value="F:phosphate ion binding"/>
    <property type="evidence" value="ECO:0007669"/>
    <property type="project" value="UniProtKB-UniRule"/>
</dbReference>
<dbReference type="AlphaFoldDB" id="A0A7C3KGC1"/>
<proteinExistence type="inferred from homology"/>
<evidence type="ECO:0000256" key="4">
    <source>
        <dbReference type="RuleBase" id="RU367119"/>
    </source>
</evidence>
<evidence type="ECO:0000313" key="6">
    <source>
        <dbReference type="EMBL" id="HFM99288.1"/>
    </source>
</evidence>
<evidence type="ECO:0000256" key="3">
    <source>
        <dbReference type="ARBA" id="ARBA00022729"/>
    </source>
</evidence>
<dbReference type="EMBL" id="DSRU01000234">
    <property type="protein sequence ID" value="HFM99288.1"/>
    <property type="molecule type" value="Genomic_DNA"/>
</dbReference>
<dbReference type="InterPro" id="IPR011862">
    <property type="entry name" value="Phos-bd"/>
</dbReference>
<reference evidence="6" key="1">
    <citation type="journal article" date="2020" name="mSystems">
        <title>Genome- and Community-Level Interaction Insights into Carbon Utilization and Element Cycling Functions of Hydrothermarchaeota in Hydrothermal Sediment.</title>
        <authorList>
            <person name="Zhou Z."/>
            <person name="Liu Y."/>
            <person name="Xu W."/>
            <person name="Pan J."/>
            <person name="Luo Z.H."/>
            <person name="Li M."/>
        </authorList>
    </citation>
    <scope>NUCLEOTIDE SEQUENCE [LARGE SCALE GENOMIC DNA]</scope>
    <source>
        <strain evidence="6">SpSt-418</strain>
    </source>
</reference>
<dbReference type="NCBIfam" id="TIGR02136">
    <property type="entry name" value="ptsS_2"/>
    <property type="match status" value="1"/>
</dbReference>
<dbReference type="PANTHER" id="PTHR30570">
    <property type="entry name" value="PERIPLASMIC PHOSPHATE BINDING COMPONENT OF PHOSPHATE ABC TRANSPORTER"/>
    <property type="match status" value="1"/>
</dbReference>
<dbReference type="CDD" id="cd13654">
    <property type="entry name" value="PBP2_phosphate_like_2"/>
    <property type="match status" value="1"/>
</dbReference>